<gene>
    <name evidence="1" type="ORF">D7M11_23375</name>
</gene>
<name>A0A3B0BYZ7_9BACL</name>
<comment type="caution">
    <text evidence="1">The sequence shown here is derived from an EMBL/GenBank/DDBJ whole genome shotgun (WGS) entry which is preliminary data.</text>
</comment>
<proteinExistence type="predicted"/>
<keyword evidence="2" id="KW-1185">Reference proteome</keyword>
<dbReference type="AlphaFoldDB" id="A0A3B0BYZ7"/>
<accession>A0A3B0BYZ7</accession>
<evidence type="ECO:0000313" key="1">
    <source>
        <dbReference type="EMBL" id="RKN78252.1"/>
    </source>
</evidence>
<dbReference type="Proteomes" id="UP000282311">
    <property type="component" value="Unassembled WGS sequence"/>
</dbReference>
<reference evidence="1 2" key="1">
    <citation type="journal article" date="2007" name="Int. J. Syst. Evol. Microbiol.">
        <title>Paenibacillus ginsengarvi sp. nov., isolated from soil from ginseng cultivation.</title>
        <authorList>
            <person name="Yoon M.H."/>
            <person name="Ten L.N."/>
            <person name="Im W.T."/>
        </authorList>
    </citation>
    <scope>NUCLEOTIDE SEQUENCE [LARGE SCALE GENOMIC DNA]</scope>
    <source>
        <strain evidence="1 2">KCTC 13059</strain>
    </source>
</reference>
<organism evidence="1 2">
    <name type="scientific">Paenibacillus ginsengarvi</name>
    <dbReference type="NCBI Taxonomy" id="400777"/>
    <lineage>
        <taxon>Bacteria</taxon>
        <taxon>Bacillati</taxon>
        <taxon>Bacillota</taxon>
        <taxon>Bacilli</taxon>
        <taxon>Bacillales</taxon>
        <taxon>Paenibacillaceae</taxon>
        <taxon>Paenibacillus</taxon>
    </lineage>
</organism>
<sequence length="70" mass="7815">MSINFATSARGYVNIKLVSEERTLHSVELFGDKLDKTVPFVDGDIAALSGKPVTMEITMRDAELFSFQFE</sequence>
<dbReference type="RefSeq" id="WP_120749688.1">
    <property type="nucleotide sequence ID" value="NZ_RBAH01000019.1"/>
</dbReference>
<evidence type="ECO:0000313" key="2">
    <source>
        <dbReference type="Proteomes" id="UP000282311"/>
    </source>
</evidence>
<dbReference type="EMBL" id="RBAH01000019">
    <property type="protein sequence ID" value="RKN78252.1"/>
    <property type="molecule type" value="Genomic_DNA"/>
</dbReference>
<protein>
    <submittedName>
        <fullName evidence="1">Uncharacterized protein</fullName>
    </submittedName>
</protein>